<evidence type="ECO:0000256" key="1">
    <source>
        <dbReference type="ARBA" id="ARBA00004241"/>
    </source>
</evidence>
<dbReference type="RefSeq" id="WP_231452761.1">
    <property type="nucleotide sequence ID" value="NZ_JADMDV010000005.1"/>
</dbReference>
<dbReference type="Proteomes" id="UP001256711">
    <property type="component" value="Unassembled WGS sequence"/>
</dbReference>
<dbReference type="Gene3D" id="1.10.530.10">
    <property type="match status" value="1"/>
</dbReference>
<comment type="subcellular location">
    <subcellularLocation>
        <location evidence="1">Cell surface</location>
    </subcellularLocation>
</comment>
<dbReference type="InterPro" id="IPR023346">
    <property type="entry name" value="Lysozyme-like_dom_sf"/>
</dbReference>
<proteinExistence type="predicted"/>
<evidence type="ECO:0000259" key="3">
    <source>
        <dbReference type="Pfam" id="PF13702"/>
    </source>
</evidence>
<dbReference type="SUPFAM" id="SSF53955">
    <property type="entry name" value="Lysozyme-like"/>
    <property type="match status" value="1"/>
</dbReference>
<gene>
    <name evidence="4" type="ORF">P7H43_10215</name>
</gene>
<feature type="domain" description="CwlT-like lysozyme" evidence="3">
    <location>
        <begin position="37"/>
        <end position="199"/>
    </location>
</feature>
<dbReference type="EMBL" id="JARQBJ010000004">
    <property type="protein sequence ID" value="MDT2810864.1"/>
    <property type="molecule type" value="Genomic_DNA"/>
</dbReference>
<evidence type="ECO:0000313" key="4">
    <source>
        <dbReference type="EMBL" id="MDT2810864.1"/>
    </source>
</evidence>
<organism evidence="4 5">
    <name type="scientific">Enterococcus asini</name>
    <dbReference type="NCBI Taxonomy" id="57732"/>
    <lineage>
        <taxon>Bacteria</taxon>
        <taxon>Bacillati</taxon>
        <taxon>Bacillota</taxon>
        <taxon>Bacilli</taxon>
        <taxon>Lactobacillales</taxon>
        <taxon>Enterococcaceae</taxon>
        <taxon>Enterococcus</taxon>
    </lineage>
</organism>
<comment type="caution">
    <text evidence="4">The sequence shown here is derived from an EMBL/GenBank/DDBJ whole genome shotgun (WGS) entry which is preliminary data.</text>
</comment>
<keyword evidence="2" id="KW-0812">Transmembrane</keyword>
<evidence type="ECO:0000313" key="5">
    <source>
        <dbReference type="Proteomes" id="UP001256711"/>
    </source>
</evidence>
<sequence length="210" mass="23602">MGESLIKKIFKLMLKLLLLVLLIGIVALGVRNYFILKDVHKYDEVVATAVEKYGIPEYKNLASAIIYTESKGRSIDLMQSSESRYGEAGQIENRSESIDAGVSFLAQSLEAAKEAGCDLDTGIQAYNFGLDYIDYVAENGGKNSLKLAESYSKEVLAPQLGNAEQTTYRYWGIFSLFYNGGFLYHNGGNIFYAKNVQWNQWKYQATNFLF</sequence>
<dbReference type="GO" id="GO:0009986">
    <property type="term" value="C:cell surface"/>
    <property type="evidence" value="ECO:0007669"/>
    <property type="project" value="UniProtKB-SubCell"/>
</dbReference>
<dbReference type="Pfam" id="PF13702">
    <property type="entry name" value="Lysozyme_like"/>
    <property type="match status" value="1"/>
</dbReference>
<reference evidence="4" key="1">
    <citation type="submission" date="2023-03" db="EMBL/GenBank/DDBJ databases">
        <authorList>
            <person name="Shen W."/>
            <person name="Cai J."/>
        </authorList>
    </citation>
    <scope>NUCLEOTIDE SEQUENCE</scope>
    <source>
        <strain evidence="4">B226-2</strain>
    </source>
</reference>
<name>A0AAW8U284_9ENTE</name>
<dbReference type="CDD" id="cd16891">
    <property type="entry name" value="CwlT-like"/>
    <property type="match status" value="1"/>
</dbReference>
<keyword evidence="2" id="KW-0472">Membrane</keyword>
<evidence type="ECO:0000256" key="2">
    <source>
        <dbReference type="SAM" id="Phobius"/>
    </source>
</evidence>
<keyword evidence="2" id="KW-1133">Transmembrane helix</keyword>
<dbReference type="InterPro" id="IPR047194">
    <property type="entry name" value="CwlT-like_lysozyme"/>
</dbReference>
<protein>
    <submittedName>
        <fullName evidence="4">Lysozyme family protein</fullName>
    </submittedName>
</protein>
<feature type="transmembrane region" description="Helical" evidence="2">
    <location>
        <begin position="12"/>
        <end position="34"/>
    </location>
</feature>
<accession>A0AAW8U284</accession>
<dbReference type="AlphaFoldDB" id="A0AAW8U284"/>